<evidence type="ECO:0000313" key="2">
    <source>
        <dbReference type="Proteomes" id="UP000634136"/>
    </source>
</evidence>
<proteinExistence type="predicted"/>
<dbReference type="AlphaFoldDB" id="A0A834XEL1"/>
<gene>
    <name evidence="1" type="ORF">G2W53_004126</name>
</gene>
<sequence>MEVVKPRGAINGGRRDGIQRIEWSNAAVQSLCFLRPTPLFNEHRTFLGAQS</sequence>
<comment type="caution">
    <text evidence="1">The sequence shown here is derived from an EMBL/GenBank/DDBJ whole genome shotgun (WGS) entry which is preliminary data.</text>
</comment>
<name>A0A834XEL1_9FABA</name>
<evidence type="ECO:0000313" key="1">
    <source>
        <dbReference type="EMBL" id="KAF7841828.1"/>
    </source>
</evidence>
<reference evidence="1" key="1">
    <citation type="submission" date="2020-09" db="EMBL/GenBank/DDBJ databases">
        <title>Genome-Enabled Discovery of Anthraquinone Biosynthesis in Senna tora.</title>
        <authorList>
            <person name="Kang S.-H."/>
            <person name="Pandey R.P."/>
            <person name="Lee C.-M."/>
            <person name="Sim J.-S."/>
            <person name="Jeong J.-T."/>
            <person name="Choi B.-S."/>
            <person name="Jung M."/>
            <person name="Ginzburg D."/>
            <person name="Zhao K."/>
            <person name="Won S.Y."/>
            <person name="Oh T.-J."/>
            <person name="Yu Y."/>
            <person name="Kim N.-H."/>
            <person name="Lee O.R."/>
            <person name="Lee T.-H."/>
            <person name="Bashyal P."/>
            <person name="Kim T.-S."/>
            <person name="Lee W.-H."/>
            <person name="Kawkins C."/>
            <person name="Kim C.-K."/>
            <person name="Kim J.S."/>
            <person name="Ahn B.O."/>
            <person name="Rhee S.Y."/>
            <person name="Sohng J.K."/>
        </authorList>
    </citation>
    <scope>NUCLEOTIDE SEQUENCE</scope>
    <source>
        <tissue evidence="1">Leaf</tissue>
    </source>
</reference>
<protein>
    <submittedName>
        <fullName evidence="1">Uncharacterized protein</fullName>
    </submittedName>
</protein>
<dbReference type="EMBL" id="JAAIUW010000002">
    <property type="protein sequence ID" value="KAF7841828.1"/>
    <property type="molecule type" value="Genomic_DNA"/>
</dbReference>
<keyword evidence="2" id="KW-1185">Reference proteome</keyword>
<accession>A0A834XEL1</accession>
<organism evidence="1 2">
    <name type="scientific">Senna tora</name>
    <dbReference type="NCBI Taxonomy" id="362788"/>
    <lineage>
        <taxon>Eukaryota</taxon>
        <taxon>Viridiplantae</taxon>
        <taxon>Streptophyta</taxon>
        <taxon>Embryophyta</taxon>
        <taxon>Tracheophyta</taxon>
        <taxon>Spermatophyta</taxon>
        <taxon>Magnoliopsida</taxon>
        <taxon>eudicotyledons</taxon>
        <taxon>Gunneridae</taxon>
        <taxon>Pentapetalae</taxon>
        <taxon>rosids</taxon>
        <taxon>fabids</taxon>
        <taxon>Fabales</taxon>
        <taxon>Fabaceae</taxon>
        <taxon>Caesalpinioideae</taxon>
        <taxon>Cassia clade</taxon>
        <taxon>Senna</taxon>
    </lineage>
</organism>
<dbReference type="Proteomes" id="UP000634136">
    <property type="component" value="Unassembled WGS sequence"/>
</dbReference>